<dbReference type="AlphaFoldDB" id="A0AAV5HQB9"/>
<dbReference type="PANTHER" id="PTHR35315:SF1">
    <property type="entry name" value="RAB6-INTERACTING GOLGIN"/>
    <property type="match status" value="1"/>
</dbReference>
<accession>A0AAV5HQB9</accession>
<dbReference type="EMBL" id="BPVZ01000003">
    <property type="protein sequence ID" value="GKU89486.1"/>
    <property type="molecule type" value="Genomic_DNA"/>
</dbReference>
<organism evidence="2 3">
    <name type="scientific">Rubroshorea leprosula</name>
    <dbReference type="NCBI Taxonomy" id="152421"/>
    <lineage>
        <taxon>Eukaryota</taxon>
        <taxon>Viridiplantae</taxon>
        <taxon>Streptophyta</taxon>
        <taxon>Embryophyta</taxon>
        <taxon>Tracheophyta</taxon>
        <taxon>Spermatophyta</taxon>
        <taxon>Magnoliopsida</taxon>
        <taxon>eudicotyledons</taxon>
        <taxon>Gunneridae</taxon>
        <taxon>Pentapetalae</taxon>
        <taxon>rosids</taxon>
        <taxon>malvids</taxon>
        <taxon>Malvales</taxon>
        <taxon>Dipterocarpaceae</taxon>
        <taxon>Rubroshorea</taxon>
    </lineage>
</organism>
<keyword evidence="3" id="KW-1185">Reference proteome</keyword>
<evidence type="ECO:0000256" key="1">
    <source>
        <dbReference type="SAM" id="MobiDB-lite"/>
    </source>
</evidence>
<comment type="caution">
    <text evidence="2">The sequence shown here is derived from an EMBL/GenBank/DDBJ whole genome shotgun (WGS) entry which is preliminary data.</text>
</comment>
<dbReference type="Proteomes" id="UP001054252">
    <property type="component" value="Unassembled WGS sequence"/>
</dbReference>
<sequence>MEMKLTAGPKQAGLAYVLILISFYRSKNLILSLPYSCLDWPSLLETRVWEAASKAVKDEEAIKQKLCEELNNRVQESSNSQFAVLEELKRRLEALNPSRASAMLPHDLKPSGPANGGGASDSSLVSNTTEMQLNQRDGGNAAANGQNQQLKSEEEVRVKKKRQYQTKEGERELVLCLRVEVLQHLAGQGQGLKRRSVNPYCLFT</sequence>
<gene>
    <name evidence="2" type="ORF">SLEP1_g3620</name>
</gene>
<evidence type="ECO:0000313" key="3">
    <source>
        <dbReference type="Proteomes" id="UP001054252"/>
    </source>
</evidence>
<reference evidence="2 3" key="1">
    <citation type="journal article" date="2021" name="Commun. Biol.">
        <title>The genome of Shorea leprosula (Dipterocarpaceae) highlights the ecological relevance of drought in aseasonal tropical rainforests.</title>
        <authorList>
            <person name="Ng K.K.S."/>
            <person name="Kobayashi M.J."/>
            <person name="Fawcett J.A."/>
            <person name="Hatakeyama M."/>
            <person name="Paape T."/>
            <person name="Ng C.H."/>
            <person name="Ang C.C."/>
            <person name="Tnah L.H."/>
            <person name="Lee C.T."/>
            <person name="Nishiyama T."/>
            <person name="Sese J."/>
            <person name="O'Brien M.J."/>
            <person name="Copetti D."/>
            <person name="Mohd Noor M.I."/>
            <person name="Ong R.C."/>
            <person name="Putra M."/>
            <person name="Sireger I.Z."/>
            <person name="Indrioko S."/>
            <person name="Kosugi Y."/>
            <person name="Izuno A."/>
            <person name="Isagi Y."/>
            <person name="Lee S.L."/>
            <person name="Shimizu K.K."/>
        </authorList>
    </citation>
    <scope>NUCLEOTIDE SEQUENCE [LARGE SCALE GENOMIC DNA]</scope>
    <source>
        <strain evidence="2">214</strain>
    </source>
</reference>
<evidence type="ECO:0000313" key="2">
    <source>
        <dbReference type="EMBL" id="GKU89486.1"/>
    </source>
</evidence>
<protein>
    <submittedName>
        <fullName evidence="2">Uncharacterized protein</fullName>
    </submittedName>
</protein>
<feature type="compositionally biased region" description="Polar residues" evidence="1">
    <location>
        <begin position="120"/>
        <end position="137"/>
    </location>
</feature>
<feature type="compositionally biased region" description="Low complexity" evidence="1">
    <location>
        <begin position="138"/>
        <end position="149"/>
    </location>
</feature>
<name>A0AAV5HQB9_9ROSI</name>
<feature type="region of interest" description="Disordered" evidence="1">
    <location>
        <begin position="101"/>
        <end position="164"/>
    </location>
</feature>
<proteinExistence type="predicted"/>
<dbReference type="PANTHER" id="PTHR35315">
    <property type="entry name" value="ACI13"/>
    <property type="match status" value="1"/>
</dbReference>